<sequence>MERSTLINLLQLHHFEPKLSVEGIIVVHGIAGTGKTTLLRTLFSAYPSLVIGSPRPCYLDKQNKISQVCLSCFPNTHCDIVDEYHLLESFPEPKLAIFGDPCQCTYIERLRVPHYTSFRTHRFGNSTAEILNKLFDLNIVSVKKEDDIVEFFNPFEVDPTEHISASEEEVLDFVSDQVVTTSSEELAGLEFAETTFYCTTLAAAVAENPAKTFISLTRHTHKLTIGELNARSNS</sequence>
<proteinExistence type="predicted"/>
<evidence type="ECO:0000313" key="2">
    <source>
        <dbReference type="EMBL" id="AGW81771.1"/>
    </source>
</evidence>
<accession>A0A059SEN1</accession>
<dbReference type="InterPro" id="IPR027417">
    <property type="entry name" value="P-loop_NTPase"/>
</dbReference>
<reference evidence="2" key="1">
    <citation type="submission" date="2013-06" db="EMBL/GenBank/DDBJ databases">
        <authorList>
            <person name="Qu F."/>
        </authorList>
    </citation>
    <scope>NUCLEOTIDE SEQUENCE</scope>
</reference>
<dbReference type="SUPFAM" id="SSF52540">
    <property type="entry name" value="P-loop containing nucleoside triphosphate hydrolases"/>
    <property type="match status" value="1"/>
</dbReference>
<protein>
    <submittedName>
        <fullName evidence="2">TGB1</fullName>
    </submittedName>
</protein>
<evidence type="ECO:0000259" key="1">
    <source>
        <dbReference type="Pfam" id="PF01443"/>
    </source>
</evidence>
<dbReference type="GO" id="GO:0005524">
    <property type="term" value="F:ATP binding"/>
    <property type="evidence" value="ECO:0007669"/>
    <property type="project" value="InterPro"/>
</dbReference>
<dbReference type="EMBL" id="KF281605">
    <property type="protein sequence ID" value="AGW81771.1"/>
    <property type="molecule type" value="Genomic_RNA"/>
</dbReference>
<dbReference type="InterPro" id="IPR027351">
    <property type="entry name" value="(+)RNA_virus_helicase_core_dom"/>
</dbReference>
<feature type="domain" description="(+)RNA virus helicase C-terminal" evidence="1">
    <location>
        <begin position="25"/>
        <end position="225"/>
    </location>
</feature>
<organism evidence="2">
    <name type="scientific">Pepino mosaic virus</name>
    <dbReference type="NCBI Taxonomy" id="112229"/>
    <lineage>
        <taxon>Viruses</taxon>
        <taxon>Riboviria</taxon>
        <taxon>Orthornavirae</taxon>
        <taxon>Kitrinoviricota</taxon>
        <taxon>Alsuviricetes</taxon>
        <taxon>Tymovirales</taxon>
        <taxon>Alphaflexiviridae</taxon>
        <taxon>Potexvirus</taxon>
        <taxon>Potexvirus pepini</taxon>
    </lineage>
</organism>
<dbReference type="Pfam" id="PF01443">
    <property type="entry name" value="Viral_helicase1"/>
    <property type="match status" value="1"/>
</dbReference>
<name>A0A059SEN1_9VIRU</name>